<dbReference type="Gene3D" id="2.170.150.80">
    <property type="entry name" value="NAC domain"/>
    <property type="match status" value="1"/>
</dbReference>
<keyword evidence="8" id="KW-1185">Reference proteome</keyword>
<dbReference type="AlphaFoldDB" id="A0A2P6SC45"/>
<dbReference type="Proteomes" id="UP000238479">
    <property type="component" value="Chromosome 1"/>
</dbReference>
<evidence type="ECO:0000313" key="7">
    <source>
        <dbReference type="EMBL" id="PRQ56258.1"/>
    </source>
</evidence>
<dbReference type="GO" id="GO:0003677">
    <property type="term" value="F:DNA binding"/>
    <property type="evidence" value="ECO:0007669"/>
    <property type="project" value="UniProtKB-KW"/>
</dbReference>
<dbReference type="PROSITE" id="PS51005">
    <property type="entry name" value="NAC"/>
    <property type="match status" value="1"/>
</dbReference>
<comment type="caution">
    <text evidence="7">The sequence shown here is derived from an EMBL/GenBank/DDBJ whole genome shotgun (WGS) entry which is preliminary data.</text>
</comment>
<evidence type="ECO:0000256" key="2">
    <source>
        <dbReference type="ARBA" id="ARBA00023015"/>
    </source>
</evidence>
<dbReference type="EMBL" id="PDCK01000039">
    <property type="protein sequence ID" value="PRQ56258.1"/>
    <property type="molecule type" value="Genomic_DNA"/>
</dbReference>
<evidence type="ECO:0000256" key="3">
    <source>
        <dbReference type="ARBA" id="ARBA00023125"/>
    </source>
</evidence>
<dbReference type="PANTHER" id="PTHR31989">
    <property type="entry name" value="NAC DOMAIN-CONTAINING PROTEIN 82-RELATED"/>
    <property type="match status" value="1"/>
</dbReference>
<dbReference type="GO" id="GO:0006355">
    <property type="term" value="P:regulation of DNA-templated transcription"/>
    <property type="evidence" value="ECO:0007669"/>
    <property type="project" value="InterPro"/>
</dbReference>
<evidence type="ECO:0000256" key="5">
    <source>
        <dbReference type="ARBA" id="ARBA00023242"/>
    </source>
</evidence>
<dbReference type="Gramene" id="PRQ56258">
    <property type="protein sequence ID" value="PRQ56258"/>
    <property type="gene ID" value="RchiOBHm_Chr1g0333801"/>
</dbReference>
<dbReference type="Pfam" id="PF02365">
    <property type="entry name" value="NAM"/>
    <property type="match status" value="2"/>
</dbReference>
<reference evidence="7 8" key="1">
    <citation type="journal article" date="2018" name="Nat. Genet.">
        <title>The Rosa genome provides new insights in the design of modern roses.</title>
        <authorList>
            <person name="Bendahmane M."/>
        </authorList>
    </citation>
    <scope>NUCLEOTIDE SEQUENCE [LARGE SCALE GENOMIC DNA]</scope>
    <source>
        <strain evidence="8">cv. Old Blush</strain>
    </source>
</reference>
<keyword evidence="4" id="KW-0804">Transcription</keyword>
<dbReference type="STRING" id="74649.A0A2P6SC45"/>
<feature type="domain" description="NAC" evidence="6">
    <location>
        <begin position="8"/>
        <end position="210"/>
    </location>
</feature>
<evidence type="ECO:0000256" key="4">
    <source>
        <dbReference type="ARBA" id="ARBA00023163"/>
    </source>
</evidence>
<evidence type="ECO:0000313" key="8">
    <source>
        <dbReference type="Proteomes" id="UP000238479"/>
    </source>
</evidence>
<dbReference type="InterPro" id="IPR003441">
    <property type="entry name" value="NAC-dom"/>
</dbReference>
<dbReference type="GO" id="GO:0005634">
    <property type="term" value="C:nucleus"/>
    <property type="evidence" value="ECO:0007669"/>
    <property type="project" value="UniProtKB-SubCell"/>
</dbReference>
<evidence type="ECO:0000256" key="1">
    <source>
        <dbReference type="ARBA" id="ARBA00004123"/>
    </source>
</evidence>
<keyword evidence="5" id="KW-0539">Nucleus</keyword>
<accession>A0A2P6SC45</accession>
<organism evidence="7 8">
    <name type="scientific">Rosa chinensis</name>
    <name type="common">China rose</name>
    <dbReference type="NCBI Taxonomy" id="74649"/>
    <lineage>
        <taxon>Eukaryota</taxon>
        <taxon>Viridiplantae</taxon>
        <taxon>Streptophyta</taxon>
        <taxon>Embryophyta</taxon>
        <taxon>Tracheophyta</taxon>
        <taxon>Spermatophyta</taxon>
        <taxon>Magnoliopsida</taxon>
        <taxon>eudicotyledons</taxon>
        <taxon>Gunneridae</taxon>
        <taxon>Pentapetalae</taxon>
        <taxon>rosids</taxon>
        <taxon>fabids</taxon>
        <taxon>Rosales</taxon>
        <taxon>Rosaceae</taxon>
        <taxon>Rosoideae</taxon>
        <taxon>Rosoideae incertae sedis</taxon>
        <taxon>Rosa</taxon>
    </lineage>
</organism>
<gene>
    <name evidence="7" type="ORF">RchiOBHm_Chr1g0333801</name>
</gene>
<protein>
    <submittedName>
        <fullName evidence="7">Putative transcription factor NAM family</fullName>
    </submittedName>
</protein>
<proteinExistence type="predicted"/>
<dbReference type="InterPro" id="IPR036093">
    <property type="entry name" value="NAC_dom_sf"/>
</dbReference>
<keyword evidence="3" id="KW-0238">DNA-binding</keyword>
<keyword evidence="2" id="KW-0805">Transcription regulation</keyword>
<sequence length="317" mass="36163">MSCDHLPVPPEYRCRPTKTELLCDHLAKKNWCKDSQIMSIIPDIDLCKHEPRELPGNPSPEPEHHQFQLSSMIQSCLLCCFFAGLAFTRQENLGRKLYFDFFFWFTRAESWYSQGKWYFFAPREYKYPNSTRSNRTTGEGSWKVTGKDRDIKAPGSEAVIGRKRILTFQKRGVPKSHKTGYVIHEYYHIQPHSDPPKQIGDFVVCCLKYKPVSDHDEDAPFCNRGSGSCSMVSNVANQAEENLASNEQFNGTDDEAETGGGWITEAEQHLAYKRDGLRTAIGNQNEFQGSQTDPCNLWTSVEGQADRSNSSHMIEEV</sequence>
<evidence type="ECO:0000259" key="6">
    <source>
        <dbReference type="PROSITE" id="PS51005"/>
    </source>
</evidence>
<dbReference type="SUPFAM" id="SSF101941">
    <property type="entry name" value="NAC domain"/>
    <property type="match status" value="2"/>
</dbReference>
<name>A0A2P6SC45_ROSCH</name>
<comment type="subcellular location">
    <subcellularLocation>
        <location evidence="1">Nucleus</location>
    </subcellularLocation>
</comment>